<dbReference type="HOGENOM" id="CLU_3277616_0_0_9"/>
<name>D1PIK5_9FIRM</name>
<organism evidence="1 2">
    <name type="scientific">Subdoligranulum variabile DSM 15176</name>
    <dbReference type="NCBI Taxonomy" id="411471"/>
    <lineage>
        <taxon>Bacteria</taxon>
        <taxon>Bacillati</taxon>
        <taxon>Bacillota</taxon>
        <taxon>Clostridia</taxon>
        <taxon>Eubacteriales</taxon>
        <taxon>Oscillospiraceae</taxon>
        <taxon>Subdoligranulum</taxon>
    </lineage>
</organism>
<sequence>MTYFAVFVIFITSQIRETILNFLVNIEQKMLNIPKRRAICV</sequence>
<dbReference type="Proteomes" id="UP000003438">
    <property type="component" value="Unassembled WGS sequence"/>
</dbReference>
<protein>
    <submittedName>
        <fullName evidence="1">Uncharacterized protein</fullName>
    </submittedName>
</protein>
<accession>D1PIK5</accession>
<evidence type="ECO:0000313" key="2">
    <source>
        <dbReference type="Proteomes" id="UP000003438"/>
    </source>
</evidence>
<evidence type="ECO:0000313" key="1">
    <source>
        <dbReference type="EMBL" id="EFB77364.1"/>
    </source>
</evidence>
<comment type="caution">
    <text evidence="1">The sequence shown here is derived from an EMBL/GenBank/DDBJ whole genome shotgun (WGS) entry which is preliminary data.</text>
</comment>
<dbReference type="EMBL" id="ACBY02000011">
    <property type="protein sequence ID" value="EFB77364.1"/>
    <property type="molecule type" value="Genomic_DNA"/>
</dbReference>
<reference evidence="1" key="1">
    <citation type="submission" date="2009-12" db="EMBL/GenBank/DDBJ databases">
        <authorList>
            <person name="Weinstock G."/>
            <person name="Sodergren E."/>
            <person name="Clifton S."/>
            <person name="Fulton L."/>
            <person name="Fulton B."/>
            <person name="Courtney L."/>
            <person name="Fronick C."/>
            <person name="Harrison M."/>
            <person name="Strong C."/>
            <person name="Farmer C."/>
            <person name="Delahaunty K."/>
            <person name="Markovic C."/>
            <person name="Hall O."/>
            <person name="Minx P."/>
            <person name="Tomlinson C."/>
            <person name="Mitreva M."/>
            <person name="Nelson J."/>
            <person name="Hou S."/>
            <person name="Wollam A."/>
            <person name="Pepin K.H."/>
            <person name="Johnson M."/>
            <person name="Bhonagiri V."/>
            <person name="Nash W.E."/>
            <person name="Warren W."/>
            <person name="Chinwalla A."/>
            <person name="Mardis E.R."/>
            <person name="Wilson R.K."/>
        </authorList>
    </citation>
    <scope>NUCLEOTIDE SEQUENCE [LARGE SCALE GENOMIC DNA]</scope>
    <source>
        <strain evidence="1">DSM 15176</strain>
    </source>
</reference>
<keyword evidence="2" id="KW-1185">Reference proteome</keyword>
<dbReference type="STRING" id="411471.SUBVAR_04170"/>
<dbReference type="AlphaFoldDB" id="D1PIK5"/>
<proteinExistence type="predicted"/>
<gene>
    <name evidence="1" type="ORF">SUBVAR_04170</name>
</gene>